<accession>A0A5K7XMB2</accession>
<evidence type="ECO:0008006" key="4">
    <source>
        <dbReference type="Google" id="ProtNLM"/>
    </source>
</evidence>
<evidence type="ECO:0000313" key="2">
    <source>
        <dbReference type="EMBL" id="BBO36581.1"/>
    </source>
</evidence>
<dbReference type="PANTHER" id="PTHR36508:SF1">
    <property type="entry name" value="PROTEIN SLYX"/>
    <property type="match status" value="1"/>
</dbReference>
<dbReference type="KEGG" id="lpav:PLANPX_6193"/>
<evidence type="ECO:0000313" key="3">
    <source>
        <dbReference type="Proteomes" id="UP000326837"/>
    </source>
</evidence>
<gene>
    <name evidence="2" type="ORF">PLANPX_6193</name>
</gene>
<keyword evidence="3" id="KW-1185">Reference proteome</keyword>
<dbReference type="Gene3D" id="1.20.5.300">
    <property type="match status" value="1"/>
</dbReference>
<organism evidence="2 3">
    <name type="scientific">Lacipirellula parvula</name>
    <dbReference type="NCBI Taxonomy" id="2650471"/>
    <lineage>
        <taxon>Bacteria</taxon>
        <taxon>Pseudomonadati</taxon>
        <taxon>Planctomycetota</taxon>
        <taxon>Planctomycetia</taxon>
        <taxon>Pirellulales</taxon>
        <taxon>Lacipirellulaceae</taxon>
        <taxon>Lacipirellula</taxon>
    </lineage>
</organism>
<dbReference type="PANTHER" id="PTHR36508">
    <property type="entry name" value="PROTEIN SLYX"/>
    <property type="match status" value="1"/>
</dbReference>
<dbReference type="Pfam" id="PF04102">
    <property type="entry name" value="SlyX"/>
    <property type="match status" value="1"/>
</dbReference>
<dbReference type="Proteomes" id="UP000326837">
    <property type="component" value="Chromosome"/>
</dbReference>
<name>A0A5K7XMB2_9BACT</name>
<evidence type="ECO:0000256" key="1">
    <source>
        <dbReference type="SAM" id="Coils"/>
    </source>
</evidence>
<protein>
    <recommendedName>
        <fullName evidence="4">SlyX protein</fullName>
    </recommendedName>
</protein>
<keyword evidence="1" id="KW-0175">Coiled coil</keyword>
<dbReference type="AlphaFoldDB" id="A0A5K7XMB2"/>
<sequence length="72" mass="8359">MPDIPDPQRLTGLEERLTYQQHLIDQLNEVVLSQGRQLERLSREVANYTTAVQRMAQNPPGEDLPHEKPPHY</sequence>
<dbReference type="InterPro" id="IPR007236">
    <property type="entry name" value="SlyX"/>
</dbReference>
<proteinExistence type="predicted"/>
<dbReference type="RefSeq" id="WP_152101732.1">
    <property type="nucleotide sequence ID" value="NZ_AP021861.1"/>
</dbReference>
<reference evidence="3" key="1">
    <citation type="submission" date="2019-10" db="EMBL/GenBank/DDBJ databases">
        <title>Lacipirellula parvula gen. nov., sp. nov., representing a lineage of planctomycetes widespread in freshwater anoxic habitats, and description of the family Lacipirellulaceae.</title>
        <authorList>
            <person name="Dedysh S.N."/>
            <person name="Kulichevskaya I.S."/>
            <person name="Beletsky A.V."/>
            <person name="Rakitin A.L."/>
            <person name="Mardanov A.V."/>
            <person name="Ivanova A.A."/>
            <person name="Saltykova V.X."/>
            <person name="Rijpstra W.I.C."/>
            <person name="Sinninghe Damste J.S."/>
            <person name="Ravin N.V."/>
        </authorList>
    </citation>
    <scope>NUCLEOTIDE SEQUENCE [LARGE SCALE GENOMIC DNA]</scope>
    <source>
        <strain evidence="3">PX69</strain>
    </source>
</reference>
<feature type="coiled-coil region" evidence="1">
    <location>
        <begin position="24"/>
        <end position="58"/>
    </location>
</feature>
<dbReference type="EMBL" id="AP021861">
    <property type="protein sequence ID" value="BBO36581.1"/>
    <property type="molecule type" value="Genomic_DNA"/>
</dbReference>